<evidence type="ECO:0000256" key="1">
    <source>
        <dbReference type="SAM" id="MobiDB-lite"/>
    </source>
</evidence>
<feature type="region of interest" description="Disordered" evidence="1">
    <location>
        <begin position="226"/>
        <end position="262"/>
    </location>
</feature>
<sequence length="262" mass="29451">MIQDCEGIPPDQQRLIFGGKQLEDEITLSEYYVTDGSVIHLVLRLRGGGGLNLRNMVSGFQTTIEVNFETATLLDVKQRISRNLGVSDKKLKLFYENKKLEKADDETLKNAGIKEGTILEYSYPNYKDFVEIQQCEGFWNEKVMDLVNFSIDDVKAAITEDMKTQFPQEADQLTMMYTWIGITGLKVLYKAKEDEWKLICKKGVDFLMNKGLEYDKMKFDTLDVNAAPPAENTNEQNADGTQQAAPETTAAADTTAAPDTTA</sequence>
<evidence type="ECO:0000313" key="3">
    <source>
        <dbReference type="EMBL" id="CAE0343617.1"/>
    </source>
</evidence>
<organism evidence="3">
    <name type="scientific">Euplotes harpa</name>
    <dbReference type="NCBI Taxonomy" id="151035"/>
    <lineage>
        <taxon>Eukaryota</taxon>
        <taxon>Sar</taxon>
        <taxon>Alveolata</taxon>
        <taxon>Ciliophora</taxon>
        <taxon>Intramacronucleata</taxon>
        <taxon>Spirotrichea</taxon>
        <taxon>Hypotrichia</taxon>
        <taxon>Euplotida</taxon>
        <taxon>Euplotidae</taxon>
        <taxon>Euplotes</taxon>
    </lineage>
</organism>
<dbReference type="PROSITE" id="PS50053">
    <property type="entry name" value="UBIQUITIN_2"/>
    <property type="match status" value="2"/>
</dbReference>
<feature type="compositionally biased region" description="Polar residues" evidence="1">
    <location>
        <begin position="231"/>
        <end position="240"/>
    </location>
</feature>
<dbReference type="SUPFAM" id="SSF54236">
    <property type="entry name" value="Ubiquitin-like"/>
    <property type="match status" value="2"/>
</dbReference>
<dbReference type="PANTHER" id="PTHR10666">
    <property type="entry name" value="UBIQUITIN"/>
    <property type="match status" value="1"/>
</dbReference>
<feature type="compositionally biased region" description="Low complexity" evidence="1">
    <location>
        <begin position="241"/>
        <end position="262"/>
    </location>
</feature>
<protein>
    <recommendedName>
        <fullName evidence="2">Ubiquitin-like domain-containing protein</fullName>
    </recommendedName>
</protein>
<dbReference type="InterPro" id="IPR000626">
    <property type="entry name" value="Ubiquitin-like_dom"/>
</dbReference>
<dbReference type="CDD" id="cd17039">
    <property type="entry name" value="Ubl_ubiquitin_like"/>
    <property type="match status" value="1"/>
</dbReference>
<dbReference type="InterPro" id="IPR029071">
    <property type="entry name" value="Ubiquitin-like_domsf"/>
</dbReference>
<reference evidence="3" key="1">
    <citation type="submission" date="2021-01" db="EMBL/GenBank/DDBJ databases">
        <authorList>
            <person name="Corre E."/>
            <person name="Pelletier E."/>
            <person name="Niang G."/>
            <person name="Scheremetjew M."/>
            <person name="Finn R."/>
            <person name="Kale V."/>
            <person name="Holt S."/>
            <person name="Cochrane G."/>
            <person name="Meng A."/>
            <person name="Brown T."/>
            <person name="Cohen L."/>
        </authorList>
    </citation>
    <scope>NUCLEOTIDE SEQUENCE</scope>
    <source>
        <strain evidence="3">FSP1.4</strain>
    </source>
</reference>
<dbReference type="PRINTS" id="PR00348">
    <property type="entry name" value="UBIQUITIN"/>
</dbReference>
<gene>
    <name evidence="3" type="ORF">EHAR0213_LOCUS2524</name>
</gene>
<feature type="domain" description="Ubiquitin-like" evidence="2">
    <location>
        <begin position="1"/>
        <end position="48"/>
    </location>
</feature>
<dbReference type="Gene3D" id="3.10.20.90">
    <property type="entry name" value="Phosphatidylinositol 3-kinase Catalytic Subunit, Chain A, domain 1"/>
    <property type="match status" value="2"/>
</dbReference>
<dbReference type="AlphaFoldDB" id="A0A7S3J236"/>
<dbReference type="EMBL" id="HBII01005659">
    <property type="protein sequence ID" value="CAE0343617.1"/>
    <property type="molecule type" value="Transcribed_RNA"/>
</dbReference>
<accession>A0A7S3J236</accession>
<dbReference type="InterPro" id="IPR019956">
    <property type="entry name" value="Ubiquitin_dom"/>
</dbReference>
<dbReference type="InterPro" id="IPR050158">
    <property type="entry name" value="Ubiquitin_ubiquitin-like"/>
</dbReference>
<dbReference type="Pfam" id="PF00240">
    <property type="entry name" value="ubiquitin"/>
    <property type="match status" value="2"/>
</dbReference>
<name>A0A7S3J236_9SPIT</name>
<proteinExistence type="predicted"/>
<feature type="domain" description="Ubiquitin-like" evidence="2">
    <location>
        <begin position="39"/>
        <end position="120"/>
    </location>
</feature>
<evidence type="ECO:0000259" key="2">
    <source>
        <dbReference type="PROSITE" id="PS50053"/>
    </source>
</evidence>